<organism evidence="1 2">
    <name type="scientific">Alternaria burnsii</name>
    <dbReference type="NCBI Taxonomy" id="1187904"/>
    <lineage>
        <taxon>Eukaryota</taxon>
        <taxon>Fungi</taxon>
        <taxon>Dikarya</taxon>
        <taxon>Ascomycota</taxon>
        <taxon>Pezizomycotina</taxon>
        <taxon>Dothideomycetes</taxon>
        <taxon>Pleosporomycetidae</taxon>
        <taxon>Pleosporales</taxon>
        <taxon>Pleosporineae</taxon>
        <taxon>Pleosporaceae</taxon>
        <taxon>Alternaria</taxon>
        <taxon>Alternaria sect. Alternaria</taxon>
    </lineage>
</organism>
<dbReference type="AlphaFoldDB" id="A0A8H7BDP7"/>
<evidence type="ECO:0000313" key="2">
    <source>
        <dbReference type="Proteomes" id="UP000596902"/>
    </source>
</evidence>
<reference evidence="1" key="2">
    <citation type="submission" date="2020-08" db="EMBL/GenBank/DDBJ databases">
        <title>Draft Genome Sequence of Cumin Blight Pathogen Alternaria burnsii.</title>
        <authorList>
            <person name="Feng Z."/>
        </authorList>
    </citation>
    <scope>NUCLEOTIDE SEQUENCE</scope>
    <source>
        <strain evidence="1">CBS107.38</strain>
    </source>
</reference>
<feature type="non-terminal residue" evidence="1">
    <location>
        <position position="1"/>
    </location>
</feature>
<accession>A0A8H7BDP7</accession>
<dbReference type="EMBL" id="JAAABM010000002">
    <property type="protein sequence ID" value="KAF7679737.1"/>
    <property type="molecule type" value="Genomic_DNA"/>
</dbReference>
<protein>
    <submittedName>
        <fullName evidence="1">Uncharacterized protein</fullName>
    </submittedName>
</protein>
<proteinExistence type="predicted"/>
<name>A0A8H7BDP7_9PLEO</name>
<dbReference type="RefSeq" id="XP_038789727.1">
    <property type="nucleotide sequence ID" value="XM_038926435.1"/>
</dbReference>
<sequence>IIHEGNLGKSDKEARVGDVIDIFDGSDVPFVIRKTRSDNGLRWKLVGECYLCGWMDGSYSDHRIVDDLDDGLATADT</sequence>
<keyword evidence="2" id="KW-1185">Reference proteome</keyword>
<reference evidence="1" key="1">
    <citation type="submission" date="2020-01" db="EMBL/GenBank/DDBJ databases">
        <authorList>
            <person name="Feng Z.H.Z."/>
        </authorList>
    </citation>
    <scope>NUCLEOTIDE SEQUENCE</scope>
    <source>
        <strain evidence="1">CBS107.38</strain>
    </source>
</reference>
<comment type="caution">
    <text evidence="1">The sequence shown here is derived from an EMBL/GenBank/DDBJ whole genome shotgun (WGS) entry which is preliminary data.</text>
</comment>
<gene>
    <name evidence="1" type="ORF">GT037_001388</name>
</gene>
<dbReference type="Pfam" id="PF26639">
    <property type="entry name" value="Het-6_barrel"/>
    <property type="match status" value="1"/>
</dbReference>
<dbReference type="Proteomes" id="UP000596902">
    <property type="component" value="Unassembled WGS sequence"/>
</dbReference>
<dbReference type="GeneID" id="62199613"/>
<evidence type="ECO:0000313" key="1">
    <source>
        <dbReference type="EMBL" id="KAF7679737.1"/>
    </source>
</evidence>